<dbReference type="Proteomes" id="UP000053095">
    <property type="component" value="Unassembled WGS sequence"/>
</dbReference>
<name>A0A6V8H808_TALPI</name>
<reference evidence="2" key="1">
    <citation type="journal article" date="2015" name="Genome Announc.">
        <title>Draft genome sequence of Talaromyces cellulolyticus strain Y-94, a source of lignocellulosic biomass-degrading enzymes.</title>
        <authorList>
            <person name="Fujii T."/>
            <person name="Koike H."/>
            <person name="Sawayama S."/>
            <person name="Yano S."/>
            <person name="Inoue H."/>
        </authorList>
    </citation>
    <scope>NUCLEOTIDE SEQUENCE [LARGE SCALE GENOMIC DNA]</scope>
    <source>
        <strain evidence="2">Y-94</strain>
    </source>
</reference>
<sequence>MFHFLTIAAHTLAPDSAAVYQYWQQIAYSVASSHNFVRHTLLAFSSLHIAHLQPQDFQKYLVLTSHHHAIAINGFKEQVTSIDGGNCDAIFIFSALLVLTELGLMRPVWDDGSNADIDPVDKLIQQLTVVRNILNLWRDARLVRTEPMIRELVGHRRQPYTDAIVAEAKASLAYLEKINQRMVTDPDEQMLFSKSIRELGVCYYFALLRPMNWRDIL</sequence>
<dbReference type="PANTHER" id="PTHR47784:SF5">
    <property type="entry name" value="STEROL UPTAKE CONTROL PROTEIN 2"/>
    <property type="match status" value="1"/>
</dbReference>
<evidence type="ECO:0000313" key="1">
    <source>
        <dbReference type="EMBL" id="GAM37492.1"/>
    </source>
</evidence>
<comment type="caution">
    <text evidence="1">The sequence shown here is derived from an EMBL/GenBank/DDBJ whole genome shotgun (WGS) entry which is preliminary data.</text>
</comment>
<evidence type="ECO:0008006" key="3">
    <source>
        <dbReference type="Google" id="ProtNLM"/>
    </source>
</evidence>
<dbReference type="AlphaFoldDB" id="A0A6V8H808"/>
<dbReference type="GO" id="GO:0001228">
    <property type="term" value="F:DNA-binding transcription activator activity, RNA polymerase II-specific"/>
    <property type="evidence" value="ECO:0007669"/>
    <property type="project" value="TreeGrafter"/>
</dbReference>
<dbReference type="Pfam" id="PF11951">
    <property type="entry name" value="Fungal_trans_2"/>
    <property type="match status" value="1"/>
</dbReference>
<evidence type="ECO:0000313" key="2">
    <source>
        <dbReference type="Proteomes" id="UP000053095"/>
    </source>
</evidence>
<gene>
    <name evidence="1" type="ORF">TCE0_024r07456</name>
</gene>
<dbReference type="PANTHER" id="PTHR47784">
    <property type="entry name" value="STEROL UPTAKE CONTROL PROTEIN 2"/>
    <property type="match status" value="1"/>
</dbReference>
<protein>
    <recommendedName>
        <fullName evidence="3">C6 transcription factor</fullName>
    </recommendedName>
</protein>
<proteinExistence type="predicted"/>
<dbReference type="InterPro" id="IPR053157">
    <property type="entry name" value="Sterol_Uptake_Regulator"/>
</dbReference>
<dbReference type="InterPro" id="IPR021858">
    <property type="entry name" value="Fun_TF"/>
</dbReference>
<accession>A0A6V8H808</accession>
<dbReference type="EMBL" id="DF933820">
    <property type="protein sequence ID" value="GAM37492.1"/>
    <property type="molecule type" value="Genomic_DNA"/>
</dbReference>
<organism evidence="1 2">
    <name type="scientific">Talaromyces pinophilus</name>
    <name type="common">Penicillium pinophilum</name>
    <dbReference type="NCBI Taxonomy" id="128442"/>
    <lineage>
        <taxon>Eukaryota</taxon>
        <taxon>Fungi</taxon>
        <taxon>Dikarya</taxon>
        <taxon>Ascomycota</taxon>
        <taxon>Pezizomycotina</taxon>
        <taxon>Eurotiomycetes</taxon>
        <taxon>Eurotiomycetidae</taxon>
        <taxon>Eurotiales</taxon>
        <taxon>Trichocomaceae</taxon>
        <taxon>Talaromyces</taxon>
        <taxon>Talaromyces sect. Talaromyces</taxon>
    </lineage>
</organism>
<keyword evidence="2" id="KW-1185">Reference proteome</keyword>